<evidence type="ECO:0000256" key="2">
    <source>
        <dbReference type="SAM" id="Phobius"/>
    </source>
</evidence>
<keyword evidence="2" id="KW-0812">Transmembrane</keyword>
<keyword evidence="4" id="KW-1185">Reference proteome</keyword>
<feature type="compositionally biased region" description="Polar residues" evidence="1">
    <location>
        <begin position="135"/>
        <end position="149"/>
    </location>
</feature>
<protein>
    <recommendedName>
        <fullName evidence="5">Energy transducer TonB</fullName>
    </recommendedName>
</protein>
<feature type="transmembrane region" description="Helical" evidence="2">
    <location>
        <begin position="6"/>
        <end position="27"/>
    </location>
</feature>
<dbReference type="RefSeq" id="WP_380217706.1">
    <property type="nucleotide sequence ID" value="NZ_JBHTBN010000004.1"/>
</dbReference>
<organism evidence="3 4">
    <name type="scientific">Jejudonia soesokkakensis</name>
    <dbReference type="NCBI Taxonomy" id="1323432"/>
    <lineage>
        <taxon>Bacteria</taxon>
        <taxon>Pseudomonadati</taxon>
        <taxon>Bacteroidota</taxon>
        <taxon>Flavobacteriia</taxon>
        <taxon>Flavobacteriales</taxon>
        <taxon>Flavobacteriaceae</taxon>
        <taxon>Jejudonia</taxon>
    </lineage>
</organism>
<keyword evidence="2" id="KW-1133">Transmembrane helix</keyword>
<gene>
    <name evidence="3" type="ORF">ACFQO1_09110</name>
</gene>
<name>A0ABW2MVI4_9FLAO</name>
<comment type="caution">
    <text evidence="3">The sequence shown here is derived from an EMBL/GenBank/DDBJ whole genome shotgun (WGS) entry which is preliminary data.</text>
</comment>
<proteinExistence type="predicted"/>
<accession>A0ABW2MVI4</accession>
<reference evidence="4" key="1">
    <citation type="journal article" date="2019" name="Int. J. Syst. Evol. Microbiol.">
        <title>The Global Catalogue of Microorganisms (GCM) 10K type strain sequencing project: providing services to taxonomists for standard genome sequencing and annotation.</title>
        <authorList>
            <consortium name="The Broad Institute Genomics Platform"/>
            <consortium name="The Broad Institute Genome Sequencing Center for Infectious Disease"/>
            <person name="Wu L."/>
            <person name="Ma J."/>
        </authorList>
    </citation>
    <scope>NUCLEOTIDE SEQUENCE [LARGE SCALE GENOMIC DNA]</scope>
    <source>
        <strain evidence="4">CGMCC 1.16306</strain>
    </source>
</reference>
<evidence type="ECO:0000313" key="4">
    <source>
        <dbReference type="Proteomes" id="UP001596415"/>
    </source>
</evidence>
<evidence type="ECO:0000256" key="1">
    <source>
        <dbReference type="SAM" id="MobiDB-lite"/>
    </source>
</evidence>
<feature type="region of interest" description="Disordered" evidence="1">
    <location>
        <begin position="129"/>
        <end position="150"/>
    </location>
</feature>
<dbReference type="Proteomes" id="UP001596415">
    <property type="component" value="Unassembled WGS sequence"/>
</dbReference>
<dbReference type="EMBL" id="JBHTBN010000004">
    <property type="protein sequence ID" value="MFC7357845.1"/>
    <property type="molecule type" value="Genomic_DNA"/>
</dbReference>
<evidence type="ECO:0000313" key="3">
    <source>
        <dbReference type="EMBL" id="MFC7357845.1"/>
    </source>
</evidence>
<keyword evidence="2" id="KW-0472">Membrane</keyword>
<sequence>MNFNYSYRAFLITSLLFGIFFLILYSIKLSSEPEEVYEKYDVAYEDEPVLTEEEMEALAASEDNLTAIETNRAYNEAEKFLKETQNTNEDLSAEDLQRIMDELEAAIKNTEGSNSESIEKAKEKIAETKAQIEKSNAQQESGSNGTSRKTTIRYRLVDRKAIALPNPVYTCNAGGKIVLSIEVDELGYITKATFNRGLSTTTNGCLIDSAMEYANNSRFSSKAGKDSQLGTITYNFPGQG</sequence>
<evidence type="ECO:0008006" key="5">
    <source>
        <dbReference type="Google" id="ProtNLM"/>
    </source>
</evidence>